<sequence>MSSSKSKTKQEEALQLLDDLDSFTPIESATSSGSAAAPAPENETEVLAFLDEITQKSSEPTRPTTTHLERPASRTGAPTLRKSTERVKLGSSLSAGGSPSRSGTPTNVTRTASAEPALESAPAPAAAGGGWGWGFVWTTASAALQQARTVVDEQVKNLPNNEQAKKWSEGVREYAKAHQLDKLGQDFKRVGLSTLTDILNVVAPPISEHEVIQIWLSHDMTGYDGIENIVFRSMTRVLEQVEGGDLIVNRGQHSQPKEKAGSAARDLNTVEGYEAAVKLSQANLDELIKVKDSALKAKKETASSTQSPTSYSYVYLRVQPYLTSYSVPSTSALASTEGSAPSEQSKQQHLQFLLYLSDPEHNLIHSTITQAVPGAWLAIWDEYEWVEDLVAEALRVGVEVIGQEYLVARMGWGVLNVKEKVSEILEGKSEGSAEKEKEES</sequence>
<evidence type="ECO:0000313" key="3">
    <source>
        <dbReference type="Proteomes" id="UP001163846"/>
    </source>
</evidence>
<evidence type="ECO:0000313" key="2">
    <source>
        <dbReference type="EMBL" id="KAJ3839940.1"/>
    </source>
</evidence>
<dbReference type="Pfam" id="PF10310">
    <property type="entry name" value="DUF5427"/>
    <property type="match status" value="1"/>
</dbReference>
<keyword evidence="3" id="KW-1185">Reference proteome</keyword>
<comment type="caution">
    <text evidence="2">The sequence shown here is derived from an EMBL/GenBank/DDBJ whole genome shotgun (WGS) entry which is preliminary data.</text>
</comment>
<feature type="compositionally biased region" description="Polar residues" evidence="1">
    <location>
        <begin position="55"/>
        <end position="66"/>
    </location>
</feature>
<proteinExistence type="predicted"/>
<dbReference type="EMBL" id="MU806102">
    <property type="protein sequence ID" value="KAJ3839940.1"/>
    <property type="molecule type" value="Genomic_DNA"/>
</dbReference>
<feature type="compositionally biased region" description="Low complexity" evidence="1">
    <location>
        <begin position="28"/>
        <end position="40"/>
    </location>
</feature>
<feature type="compositionally biased region" description="Low complexity" evidence="1">
    <location>
        <begin position="112"/>
        <end position="125"/>
    </location>
</feature>
<dbReference type="Proteomes" id="UP001163846">
    <property type="component" value="Unassembled WGS sequence"/>
</dbReference>
<dbReference type="AlphaFoldDB" id="A0AA38UG54"/>
<feature type="region of interest" description="Disordered" evidence="1">
    <location>
        <begin position="1"/>
        <end position="125"/>
    </location>
</feature>
<protein>
    <submittedName>
        <fullName evidence="2">Maintenance of telomere capping protein 1</fullName>
    </submittedName>
</protein>
<dbReference type="PANTHER" id="PTHR28265">
    <property type="entry name" value="MAINTENANCE OF TELOMERE CAPPING PROTEIN 1"/>
    <property type="match status" value="1"/>
</dbReference>
<gene>
    <name evidence="2" type="ORF">F5878DRAFT_614827</name>
</gene>
<accession>A0AA38UG54</accession>
<evidence type="ECO:0000256" key="1">
    <source>
        <dbReference type="SAM" id="MobiDB-lite"/>
    </source>
</evidence>
<dbReference type="InterPro" id="IPR018814">
    <property type="entry name" value="DUF5427"/>
</dbReference>
<feature type="compositionally biased region" description="Low complexity" evidence="1">
    <location>
        <begin position="90"/>
        <end position="103"/>
    </location>
</feature>
<reference evidence="2" key="1">
    <citation type="submission" date="2022-08" db="EMBL/GenBank/DDBJ databases">
        <authorList>
            <consortium name="DOE Joint Genome Institute"/>
            <person name="Min B."/>
            <person name="Riley R."/>
            <person name="Sierra-Patev S."/>
            <person name="Naranjo-Ortiz M."/>
            <person name="Looney B."/>
            <person name="Konkel Z."/>
            <person name="Slot J.C."/>
            <person name="Sakamoto Y."/>
            <person name="Steenwyk J.L."/>
            <person name="Rokas A."/>
            <person name="Carro J."/>
            <person name="Camarero S."/>
            <person name="Ferreira P."/>
            <person name="Molpeceres G."/>
            <person name="Ruiz-Duenas F.J."/>
            <person name="Serrano A."/>
            <person name="Henrissat B."/>
            <person name="Drula E."/>
            <person name="Hughes K.W."/>
            <person name="Mata J.L."/>
            <person name="Ishikawa N.K."/>
            <person name="Vargas-Isla R."/>
            <person name="Ushijima S."/>
            <person name="Smith C.A."/>
            <person name="Ahrendt S."/>
            <person name="Andreopoulos W."/>
            <person name="He G."/>
            <person name="Labutti K."/>
            <person name="Lipzen A."/>
            <person name="Ng V."/>
            <person name="Sandor L."/>
            <person name="Barry K."/>
            <person name="Martinez A.T."/>
            <person name="Xiao Y."/>
            <person name="Gibbons J.G."/>
            <person name="Terashima K."/>
            <person name="Hibbett D.S."/>
            <person name="Grigoriev I.V."/>
        </authorList>
    </citation>
    <scope>NUCLEOTIDE SEQUENCE</scope>
    <source>
        <strain evidence="2">TFB9207</strain>
    </source>
</reference>
<name>A0AA38UG54_9AGAR</name>
<dbReference type="PANTHER" id="PTHR28265:SF1">
    <property type="entry name" value="MAINTENANCE OF TELOMERE CAPPING PROTEIN 1"/>
    <property type="match status" value="1"/>
</dbReference>
<organism evidence="2 3">
    <name type="scientific">Lentinula raphanica</name>
    <dbReference type="NCBI Taxonomy" id="153919"/>
    <lineage>
        <taxon>Eukaryota</taxon>
        <taxon>Fungi</taxon>
        <taxon>Dikarya</taxon>
        <taxon>Basidiomycota</taxon>
        <taxon>Agaricomycotina</taxon>
        <taxon>Agaricomycetes</taxon>
        <taxon>Agaricomycetidae</taxon>
        <taxon>Agaricales</taxon>
        <taxon>Marasmiineae</taxon>
        <taxon>Omphalotaceae</taxon>
        <taxon>Lentinula</taxon>
    </lineage>
</organism>